<feature type="non-terminal residue" evidence="10">
    <location>
        <position position="245"/>
    </location>
</feature>
<evidence type="ECO:0000256" key="5">
    <source>
        <dbReference type="ARBA" id="ARBA00022801"/>
    </source>
</evidence>
<evidence type="ECO:0000256" key="1">
    <source>
        <dbReference type="ARBA" id="ARBA00001656"/>
    </source>
</evidence>
<evidence type="ECO:0000256" key="8">
    <source>
        <dbReference type="RuleBase" id="RU363034"/>
    </source>
</evidence>
<dbReference type="Gene3D" id="2.40.10.10">
    <property type="entry name" value="Trypsin-like serine proteases"/>
    <property type="match status" value="2"/>
</dbReference>
<evidence type="ECO:0000256" key="4">
    <source>
        <dbReference type="ARBA" id="ARBA00022670"/>
    </source>
</evidence>
<dbReference type="SUPFAM" id="SSF50494">
    <property type="entry name" value="Trypsin-like serine proteases"/>
    <property type="match status" value="1"/>
</dbReference>
<dbReference type="InterPro" id="IPR033116">
    <property type="entry name" value="TRYPSIN_SER"/>
</dbReference>
<gene>
    <name evidence="10" type="primary">Acr_1</name>
    <name evidence="10" type="ORF">SPIPAS_R05323</name>
</gene>
<accession>A0A852JZ65</accession>
<keyword evidence="6 8" id="KW-0720">Serine protease</keyword>
<dbReference type="Pfam" id="PF00089">
    <property type="entry name" value="Trypsin"/>
    <property type="match status" value="1"/>
</dbReference>
<feature type="domain" description="Peptidase S1" evidence="9">
    <location>
        <begin position="10"/>
        <end position="245"/>
    </location>
</feature>
<dbReference type="InterPro" id="IPR001254">
    <property type="entry name" value="Trypsin_dom"/>
</dbReference>
<evidence type="ECO:0000256" key="6">
    <source>
        <dbReference type="ARBA" id="ARBA00022825"/>
    </source>
</evidence>
<dbReference type="GO" id="GO:0006508">
    <property type="term" value="P:proteolysis"/>
    <property type="evidence" value="ECO:0007669"/>
    <property type="project" value="UniProtKB-KW"/>
</dbReference>
<dbReference type="PRINTS" id="PR00722">
    <property type="entry name" value="CHYMOTRYPSIN"/>
</dbReference>
<dbReference type="PROSITE" id="PS50240">
    <property type="entry name" value="TRYPSIN_DOM"/>
    <property type="match status" value="1"/>
</dbReference>
<name>A0A852JZ65_SPIPA</name>
<dbReference type="SMART" id="SM00020">
    <property type="entry name" value="Tryp_SPc"/>
    <property type="match status" value="1"/>
</dbReference>
<organism evidence="10 11">
    <name type="scientific">Spizella passerina</name>
    <name type="common">Chipping sparrow</name>
    <dbReference type="NCBI Taxonomy" id="40210"/>
    <lineage>
        <taxon>Eukaryota</taxon>
        <taxon>Metazoa</taxon>
        <taxon>Chordata</taxon>
        <taxon>Craniata</taxon>
        <taxon>Vertebrata</taxon>
        <taxon>Euteleostomi</taxon>
        <taxon>Archelosauria</taxon>
        <taxon>Archosauria</taxon>
        <taxon>Dinosauria</taxon>
        <taxon>Saurischia</taxon>
        <taxon>Theropoda</taxon>
        <taxon>Coelurosauria</taxon>
        <taxon>Aves</taxon>
        <taxon>Neognathae</taxon>
        <taxon>Neoaves</taxon>
        <taxon>Telluraves</taxon>
        <taxon>Australaves</taxon>
        <taxon>Passeriformes</taxon>
        <taxon>Passerellidae</taxon>
        <taxon>Spizella</taxon>
    </lineage>
</organism>
<dbReference type="PROSITE" id="PS00135">
    <property type="entry name" value="TRYPSIN_SER"/>
    <property type="match status" value="1"/>
</dbReference>
<dbReference type="GO" id="GO:0004252">
    <property type="term" value="F:serine-type endopeptidase activity"/>
    <property type="evidence" value="ECO:0007669"/>
    <property type="project" value="InterPro"/>
</dbReference>
<dbReference type="InterPro" id="IPR018114">
    <property type="entry name" value="TRYPSIN_HIS"/>
</dbReference>
<keyword evidence="4 8" id="KW-0645">Protease</keyword>
<dbReference type="Proteomes" id="UP000618746">
    <property type="component" value="Unassembled WGS sequence"/>
</dbReference>
<dbReference type="InterPro" id="IPR001314">
    <property type="entry name" value="Peptidase_S1A"/>
</dbReference>
<dbReference type="FunFam" id="2.40.10.10:FF:000003">
    <property type="entry name" value="Transmembrane serine protease 3"/>
    <property type="match status" value="1"/>
</dbReference>
<comment type="catalytic activity">
    <reaction evidence="1">
        <text>Preferential cleavage: Arg-|-Xaa, Lys-|-Xaa.</text>
        <dbReference type="EC" id="3.4.21.10"/>
    </reaction>
</comment>
<protein>
    <recommendedName>
        <fullName evidence="3">Acrosin</fullName>
        <ecNumber evidence="2">3.4.21.10</ecNumber>
    </recommendedName>
</protein>
<dbReference type="OrthoDB" id="6339452at2759"/>
<evidence type="ECO:0000259" key="9">
    <source>
        <dbReference type="PROSITE" id="PS50240"/>
    </source>
</evidence>
<dbReference type="GO" id="GO:0007340">
    <property type="term" value="P:acrosome reaction"/>
    <property type="evidence" value="ECO:0007669"/>
    <property type="project" value="TreeGrafter"/>
</dbReference>
<dbReference type="CDD" id="cd00190">
    <property type="entry name" value="Tryp_SPc"/>
    <property type="match status" value="1"/>
</dbReference>
<dbReference type="InterPro" id="IPR009003">
    <property type="entry name" value="Peptidase_S1_PA"/>
</dbReference>
<evidence type="ECO:0000256" key="7">
    <source>
        <dbReference type="ARBA" id="ARBA00023157"/>
    </source>
</evidence>
<dbReference type="InterPro" id="IPR043504">
    <property type="entry name" value="Peptidase_S1_PA_chymotrypsin"/>
</dbReference>
<reference evidence="10" key="1">
    <citation type="submission" date="2020-02" db="EMBL/GenBank/DDBJ databases">
        <title>Bird 10,000 Genomes (B10K) Project - Family phase.</title>
        <authorList>
            <person name="Zhang G."/>
        </authorList>
    </citation>
    <scope>NUCLEOTIDE SEQUENCE</scope>
    <source>
        <strain evidence="10">B10K-DU-023-52</strain>
        <tissue evidence="10">Mixed tissue sample</tissue>
    </source>
</reference>
<keyword evidence="5 8" id="KW-0378">Hydrolase</keyword>
<dbReference type="EC" id="3.4.21.10" evidence="2"/>
<evidence type="ECO:0000256" key="2">
    <source>
        <dbReference type="ARBA" id="ARBA00012050"/>
    </source>
</evidence>
<evidence type="ECO:0000256" key="3">
    <source>
        <dbReference type="ARBA" id="ARBA00017161"/>
    </source>
</evidence>
<feature type="non-terminal residue" evidence="10">
    <location>
        <position position="1"/>
    </location>
</feature>
<dbReference type="PANTHER" id="PTHR24252">
    <property type="entry name" value="ACROSIN-RELATED"/>
    <property type="match status" value="1"/>
</dbReference>
<evidence type="ECO:0000313" key="10">
    <source>
        <dbReference type="EMBL" id="NXX70289.1"/>
    </source>
</evidence>
<keyword evidence="7" id="KW-1015">Disulfide bond</keyword>
<dbReference type="AlphaFoldDB" id="A0A852JZ65"/>
<dbReference type="PANTHER" id="PTHR24252:SF8">
    <property type="entry name" value="ACROSIN"/>
    <property type="match status" value="1"/>
</dbReference>
<dbReference type="PROSITE" id="PS00134">
    <property type="entry name" value="TRYPSIN_HIS"/>
    <property type="match status" value="1"/>
</dbReference>
<sequence length="245" mass="27000">MAYESGMTRIVGGTGALPGAWPWIVSIHHPWVPDPGHLCGGSLISTQWVLTAAHCFDKFDNISLLSVVIGATQFTQPGHGAQMRSVKQLLVHEYYNPNDMSYDIALLELDHPVKCSPYIQLACVPDARLRVSELQNCWIAGWGATTARSQDSPDHLQEAKVQLIDLQLCNSSDWYGGEIHTHNLCAGYPQGGIDTCQGDSGGPIMCQDNNAAYWWVIGITSWGIGCARARRPGIYISTQYFHDWI</sequence>
<dbReference type="EMBL" id="WBNQ01071546">
    <property type="protein sequence ID" value="NXX70289.1"/>
    <property type="molecule type" value="Genomic_DNA"/>
</dbReference>
<comment type="caution">
    <text evidence="10">The sequence shown here is derived from an EMBL/GenBank/DDBJ whole genome shotgun (WGS) entry which is preliminary data.</text>
</comment>
<keyword evidence="11" id="KW-1185">Reference proteome</keyword>
<proteinExistence type="predicted"/>
<evidence type="ECO:0000313" key="11">
    <source>
        <dbReference type="Proteomes" id="UP000618746"/>
    </source>
</evidence>